<comment type="caution">
    <text evidence="1">The sequence shown here is derived from an EMBL/GenBank/DDBJ whole genome shotgun (WGS) entry which is preliminary data.</text>
</comment>
<dbReference type="Proteomes" id="UP000011534">
    <property type="component" value="Unassembled WGS sequence"/>
</dbReference>
<organism evidence="1 2">
    <name type="scientific">Haloarcula vallismortis ATCC 29715</name>
    <dbReference type="NCBI Taxonomy" id="662477"/>
    <lineage>
        <taxon>Archaea</taxon>
        <taxon>Methanobacteriati</taxon>
        <taxon>Methanobacteriota</taxon>
        <taxon>Stenosarchaea group</taxon>
        <taxon>Halobacteria</taxon>
        <taxon>Halobacteriales</taxon>
        <taxon>Haloarculaceae</taxon>
        <taxon>Haloarcula</taxon>
    </lineage>
</organism>
<evidence type="ECO:0000313" key="2">
    <source>
        <dbReference type="Proteomes" id="UP000011534"/>
    </source>
</evidence>
<evidence type="ECO:0000313" key="1">
    <source>
        <dbReference type="EMBL" id="EMA11545.1"/>
    </source>
</evidence>
<protein>
    <recommendedName>
        <fullName evidence="3">Zinc-ribbon domain-containing protein</fullName>
    </recommendedName>
</protein>
<keyword evidence="2" id="KW-1185">Reference proteome</keyword>
<dbReference type="SUPFAM" id="SSF57802">
    <property type="entry name" value="Rubredoxin-like"/>
    <property type="match status" value="1"/>
</dbReference>
<sequence length="49" mass="5579">MSSLLADVKQFLRPSDSELYECRRCGTILDKAADKCPSCGFEDIARYEF</sequence>
<dbReference type="EMBL" id="AOLQ01000004">
    <property type="protein sequence ID" value="EMA11545.1"/>
    <property type="molecule type" value="Genomic_DNA"/>
</dbReference>
<dbReference type="AlphaFoldDB" id="M0JV86"/>
<reference evidence="1 2" key="1">
    <citation type="journal article" date="2014" name="PLoS Genet.">
        <title>Phylogenetically driven sequencing of extremely halophilic archaea reveals strategies for static and dynamic osmo-response.</title>
        <authorList>
            <person name="Becker E.A."/>
            <person name="Seitzer P.M."/>
            <person name="Tritt A."/>
            <person name="Larsen D."/>
            <person name="Krusor M."/>
            <person name="Yao A.I."/>
            <person name="Wu D."/>
            <person name="Madern D."/>
            <person name="Eisen J.A."/>
            <person name="Darling A.E."/>
            <person name="Facciotti M.T."/>
        </authorList>
    </citation>
    <scope>NUCLEOTIDE SEQUENCE [LARGE SCALE GENOMIC DNA]</scope>
    <source>
        <strain evidence="1 2">ATCC 29715</strain>
    </source>
</reference>
<gene>
    <name evidence="1" type="ORF">C437_01495</name>
</gene>
<evidence type="ECO:0008006" key="3">
    <source>
        <dbReference type="Google" id="ProtNLM"/>
    </source>
</evidence>
<accession>M0JV86</accession>
<name>M0JV86_HALVA</name>
<proteinExistence type="predicted"/>